<protein>
    <submittedName>
        <fullName evidence="2">Uncharacterized protein</fullName>
    </submittedName>
</protein>
<name>A0ABM7RE36_9BACT</name>
<evidence type="ECO:0000256" key="1">
    <source>
        <dbReference type="SAM" id="Phobius"/>
    </source>
</evidence>
<feature type="transmembrane region" description="Helical" evidence="1">
    <location>
        <begin position="78"/>
        <end position="96"/>
    </location>
</feature>
<feature type="transmembrane region" description="Helical" evidence="1">
    <location>
        <begin position="116"/>
        <end position="136"/>
    </location>
</feature>
<proteinExistence type="predicted"/>
<dbReference type="EMBL" id="AP024702">
    <property type="protein sequence ID" value="BCX48201.1"/>
    <property type="molecule type" value="Genomic_DNA"/>
</dbReference>
<keyword evidence="1" id="KW-1133">Transmembrane helix</keyword>
<feature type="transmembrane region" description="Helical" evidence="1">
    <location>
        <begin position="7"/>
        <end position="26"/>
    </location>
</feature>
<dbReference type="RefSeq" id="WP_338684257.1">
    <property type="nucleotide sequence ID" value="NZ_AP024702.1"/>
</dbReference>
<evidence type="ECO:0000313" key="3">
    <source>
        <dbReference type="Proteomes" id="UP001374893"/>
    </source>
</evidence>
<keyword evidence="1" id="KW-0812">Transmembrane</keyword>
<accession>A0ABM7RE36</accession>
<organism evidence="2 3">
    <name type="scientific">Haloferula helveola</name>
    <dbReference type="NCBI Taxonomy" id="490095"/>
    <lineage>
        <taxon>Bacteria</taxon>
        <taxon>Pseudomonadati</taxon>
        <taxon>Verrucomicrobiota</taxon>
        <taxon>Verrucomicrobiia</taxon>
        <taxon>Verrucomicrobiales</taxon>
        <taxon>Verrucomicrobiaceae</taxon>
        <taxon>Haloferula</taxon>
    </lineage>
</organism>
<keyword evidence="3" id="KW-1185">Reference proteome</keyword>
<sequence length="141" mass="16318">MIEILPILLRIAGAGLIGLAFLHMPIARYLKWHEEAARMSELNATVFHVHTFFVCVVLVAMGLPALVDPSIFLTPTRAACWGTWSLTAFWSLRLVFQWTTYRPEWWNGKPFENSMHWFFSFVWLYLVLVFGACALIQQGWL</sequence>
<gene>
    <name evidence="2" type="ORF">HAHE_21090</name>
</gene>
<evidence type="ECO:0000313" key="2">
    <source>
        <dbReference type="EMBL" id="BCX48201.1"/>
    </source>
</evidence>
<dbReference type="Proteomes" id="UP001374893">
    <property type="component" value="Chromosome"/>
</dbReference>
<reference evidence="2 3" key="1">
    <citation type="submission" date="2021-06" db="EMBL/GenBank/DDBJ databases">
        <title>Complete genome of Haloferula helveola possessing various polysaccharide degrading enzymes.</title>
        <authorList>
            <person name="Takami H."/>
            <person name="Huang C."/>
            <person name="Hamasaki K."/>
        </authorList>
    </citation>
    <scope>NUCLEOTIDE SEQUENCE [LARGE SCALE GENOMIC DNA]</scope>
    <source>
        <strain evidence="2 3">CN-1</strain>
    </source>
</reference>
<feature type="transmembrane region" description="Helical" evidence="1">
    <location>
        <begin position="46"/>
        <end position="66"/>
    </location>
</feature>
<keyword evidence="1" id="KW-0472">Membrane</keyword>